<dbReference type="Proteomes" id="UP000291978">
    <property type="component" value="Segment"/>
</dbReference>
<dbReference type="EMBL" id="MK388110">
    <property type="protein sequence ID" value="QAV37221.1"/>
    <property type="molecule type" value="Genomic_DNA"/>
</dbReference>
<dbReference type="Proteomes" id="UP000293058">
    <property type="component" value="Genome"/>
</dbReference>
<dbReference type="Proteomes" id="UP000299834">
    <property type="component" value="Segment"/>
</dbReference>
<dbReference type="Proteomes" id="UP000293069">
    <property type="component" value="Segment"/>
</dbReference>
<dbReference type="EMBL" id="MK388100">
    <property type="protein sequence ID" value="QAV35531.1"/>
    <property type="molecule type" value="Genomic_DNA"/>
</dbReference>
<evidence type="ECO:0000313" key="17">
    <source>
        <dbReference type="EMBL" id="QAV35193.1"/>
    </source>
</evidence>
<dbReference type="Proteomes" id="UP000293733">
    <property type="component" value="Segment"/>
</dbReference>
<dbReference type="Proteomes" id="UP000291149">
    <property type="component" value="Segment"/>
</dbReference>
<dbReference type="KEGG" id="vg:932071"/>
<dbReference type="EMBL" id="MK388133">
    <property type="protein sequence ID" value="QAV41108.1"/>
    <property type="molecule type" value="Genomic_DNA"/>
</dbReference>
<dbReference type="EMBL" id="MK388142">
    <property type="protein sequence ID" value="QAV42629.1"/>
    <property type="molecule type" value="Genomic_DNA"/>
</dbReference>
<dbReference type="EMBL" id="MK388106">
    <property type="protein sequence ID" value="QAV36545.1"/>
    <property type="molecule type" value="Genomic_DNA"/>
</dbReference>
<evidence type="ECO:0000313" key="13">
    <source>
        <dbReference type="EMBL" id="QAV34517.1"/>
    </source>
</evidence>
<dbReference type="Proteomes" id="UP000293155">
    <property type="component" value="Genome"/>
</dbReference>
<evidence type="ECO:0000313" key="58">
    <source>
        <dbReference type="Proteomes" id="UP000291083"/>
    </source>
</evidence>
<evidence type="ECO:0000313" key="33">
    <source>
        <dbReference type="EMBL" id="QAV38911.1"/>
    </source>
</evidence>
<dbReference type="EMBL" id="MK388104">
    <property type="protein sequence ID" value="QAV36207.1"/>
    <property type="molecule type" value="Genomic_DNA"/>
</dbReference>
<reference evidence="11 55" key="3">
    <citation type="journal article" date="2012" name="PLoS Pathog.">
        <title>Evolutionary history and attenuation of myxoma virus on two continents.</title>
        <authorList>
            <person name="Kerr P.J."/>
            <person name="Ghedin E."/>
            <person name="Depasse J.V."/>
            <person name="Fitch A."/>
            <person name="Cattadori I.M."/>
            <person name="Hudson P.J."/>
            <person name="Tscharke D.C."/>
            <person name="Read A.F."/>
            <person name="Holmes E.C."/>
        </authorList>
    </citation>
    <scope>NUCLEOTIDE SEQUENCE [LARGE SCALE GENOMIC DNA]</scope>
    <source>
        <strain evidence="11">England/Cornwall/4-54/1</strain>
    </source>
</reference>
<evidence type="ECO:0000313" key="10">
    <source>
        <dbReference type="EMBL" id="ADK63675.1"/>
    </source>
</evidence>
<dbReference type="Pfam" id="PF04805">
    <property type="entry name" value="Pox_E10"/>
    <property type="match status" value="1"/>
</dbReference>
<evidence type="ECO:0000313" key="21">
    <source>
        <dbReference type="EMBL" id="QAV36376.1"/>
    </source>
</evidence>
<dbReference type="EMBL" id="MK388141">
    <property type="protein sequence ID" value="QAV42460.1"/>
    <property type="molecule type" value="Genomic_DNA"/>
</dbReference>
<dbReference type="EMBL" id="MK388123">
    <property type="protein sequence ID" value="QAV39418.1"/>
    <property type="molecule type" value="Genomic_DNA"/>
</dbReference>
<dbReference type="Proteomes" id="UP000293894">
    <property type="component" value="Genome"/>
</dbReference>
<evidence type="ECO:0000313" key="44">
    <source>
        <dbReference type="EMBL" id="QAV41446.1"/>
    </source>
</evidence>
<evidence type="ECO:0000313" key="27">
    <source>
        <dbReference type="EMBL" id="QAV37897.1"/>
    </source>
</evidence>
<evidence type="ECO:0000313" key="38">
    <source>
        <dbReference type="EMBL" id="QAV39756.1"/>
    </source>
</evidence>
<dbReference type="EMBL" id="MK388128">
    <property type="protein sequence ID" value="QAV40263.1"/>
    <property type="molecule type" value="Genomic_DNA"/>
</dbReference>
<protein>
    <recommendedName>
        <fullName evidence="7">Sulfhydryl oxidase</fullName>
        <ecNumber evidence="7">1.8.3.2</ecNumber>
    </recommendedName>
</protein>
<evidence type="ECO:0000313" key="51">
    <source>
        <dbReference type="EMBL" id="QAV42629.1"/>
    </source>
</evidence>
<evidence type="ECO:0000313" key="25">
    <source>
        <dbReference type="EMBL" id="QAV37390.1"/>
    </source>
</evidence>
<evidence type="ECO:0000313" key="43">
    <source>
        <dbReference type="EMBL" id="QAV41277.1"/>
    </source>
</evidence>
<dbReference type="EMBL" id="MK388103">
    <property type="protein sequence ID" value="QAV36038.1"/>
    <property type="molecule type" value="Genomic_DNA"/>
</dbReference>
<dbReference type="EMBL" id="MK388144">
    <property type="protein sequence ID" value="QAV42967.1"/>
    <property type="molecule type" value="Genomic_DNA"/>
</dbReference>
<dbReference type="Proteomes" id="UP000294127">
    <property type="component" value="Segment"/>
</dbReference>
<evidence type="ECO:0000259" key="8">
    <source>
        <dbReference type="PROSITE" id="PS51324"/>
    </source>
</evidence>
<dbReference type="Proteomes" id="UP000294116">
    <property type="component" value="Genome"/>
</dbReference>
<dbReference type="EMBL" id="MK388114">
    <property type="protein sequence ID" value="QAV37897.1"/>
    <property type="molecule type" value="Genomic_DNA"/>
</dbReference>
<evidence type="ECO:0000256" key="2">
    <source>
        <dbReference type="ARBA" id="ARBA00022630"/>
    </source>
</evidence>
<dbReference type="EMBL" id="MK388139">
    <property type="protein sequence ID" value="QAV42122.1"/>
    <property type="molecule type" value="Genomic_DNA"/>
</dbReference>
<dbReference type="EMBL" id="MK388105">
    <property type="protein sequence ID" value="QAV36376.1"/>
    <property type="molecule type" value="Genomic_DNA"/>
</dbReference>
<dbReference type="Proteomes" id="UP000294706">
    <property type="component" value="Segment"/>
</dbReference>
<evidence type="ECO:0000256" key="3">
    <source>
        <dbReference type="ARBA" id="ARBA00022827"/>
    </source>
</evidence>
<evidence type="ECO:0000313" key="56">
    <source>
        <dbReference type="Proteomes" id="UP000158288"/>
    </source>
</evidence>
<dbReference type="RefSeq" id="NP_051749.1">
    <property type="nucleotide sequence ID" value="NC_001132.2"/>
</dbReference>
<dbReference type="Proteomes" id="UP000293046">
    <property type="component" value="Segment"/>
</dbReference>
<dbReference type="EMBL" id="MK388125">
    <property type="protein sequence ID" value="QAV39756.1"/>
    <property type="molecule type" value="Genomic_DNA"/>
</dbReference>
<reference evidence="54 60" key="5">
    <citation type="submission" date="2019-04" db="EMBL/GenBank/DDBJ databases">
        <title>Identification of a recombinant Myxoma virus infecting Iberian hare.</title>
        <authorList>
            <person name="Agueda-Pinto A."/>
            <person name="Lemos de Matos A."/>
            <person name="Abrantes M."/>
            <person name="Kraberger S."/>
            <person name="Gortazar C."/>
            <person name="McFadden G."/>
            <person name="Varsani A."/>
            <person name="Esteves P.J."/>
        </authorList>
    </citation>
    <scope>NUCLEOTIDE SEQUENCE [LARGE SCALE GENOMIC DNA]</scope>
    <source>
        <strain evidence="54">Toledo</strain>
    </source>
</reference>
<keyword evidence="3 7" id="KW-0274">FAD</keyword>
<evidence type="ECO:0000313" key="39">
    <source>
        <dbReference type="EMBL" id="QAV39925.1"/>
    </source>
</evidence>
<evidence type="ECO:0000313" key="18">
    <source>
        <dbReference type="EMBL" id="QAV35362.1"/>
    </source>
</evidence>
<dbReference type="Gene3D" id="1.20.120.310">
    <property type="entry name" value="ERV/ALR sulfhydryl oxidase domain"/>
    <property type="match status" value="1"/>
</dbReference>
<keyword evidence="4 7" id="KW-0560">Oxidoreductase</keyword>
<dbReference type="EMBL" id="MK388120">
    <property type="protein sequence ID" value="QAV38911.1"/>
    <property type="molecule type" value="Genomic_DNA"/>
</dbReference>
<dbReference type="Proteomes" id="UP000294146">
    <property type="component" value="Segment"/>
</dbReference>
<dbReference type="Proteomes" id="UP000294008">
    <property type="component" value="Genome"/>
</dbReference>
<dbReference type="Proteomes" id="UP000291891">
    <property type="component" value="Segment"/>
</dbReference>
<dbReference type="Proteomes" id="UP000291628">
    <property type="component" value="Segment"/>
</dbReference>
<dbReference type="Proteomes" id="UP000292684">
    <property type="component" value="Segment"/>
</dbReference>
<dbReference type="Proteomes" id="UP000292450">
    <property type="component" value="Segment"/>
</dbReference>
<dbReference type="Proteomes" id="UP000292676">
    <property type="component" value="Segment"/>
</dbReference>
<dbReference type="Proteomes" id="UP000293333">
    <property type="component" value="Segment"/>
</dbReference>
<evidence type="ECO:0000313" key="54">
    <source>
        <dbReference type="EMBL" id="QCO69346.1"/>
    </source>
</evidence>
<dbReference type="EMBL" id="MK388124">
    <property type="protein sequence ID" value="QAV39587.1"/>
    <property type="molecule type" value="Genomic_DNA"/>
</dbReference>
<dbReference type="Proteomes" id="UP000291211">
    <property type="component" value="Genome"/>
</dbReference>
<comment type="cofactor">
    <cofactor evidence="1 7">
        <name>FAD</name>
        <dbReference type="ChEBI" id="CHEBI:57692"/>
    </cofactor>
</comment>
<dbReference type="Proteomes" id="UP000291566">
    <property type="component" value="Segment"/>
</dbReference>
<dbReference type="EMBL" id="MK388115">
    <property type="protein sequence ID" value="QAV38066.1"/>
    <property type="molecule type" value="Genomic_DNA"/>
</dbReference>
<evidence type="ECO:0000313" key="45">
    <source>
        <dbReference type="EMBL" id="QAV41615.1"/>
    </source>
</evidence>
<dbReference type="Proteomes" id="UP000291536">
    <property type="component" value="Genome"/>
</dbReference>
<dbReference type="GO" id="GO:0016972">
    <property type="term" value="F:thiol oxidase activity"/>
    <property type="evidence" value="ECO:0007669"/>
    <property type="project" value="UniProtKB-EC"/>
</dbReference>
<feature type="domain" description="ERV/ALR sulfhydryl oxidase" evidence="8">
    <location>
        <begin position="1"/>
        <end position="96"/>
    </location>
</feature>
<dbReference type="Proteomes" id="UP000291290">
    <property type="component" value="Segment"/>
</dbReference>
<name>B2CWE2_9POXV</name>
<evidence type="ECO:0000256" key="1">
    <source>
        <dbReference type="ARBA" id="ARBA00001974"/>
    </source>
</evidence>
<dbReference type="InterPro" id="IPR036774">
    <property type="entry name" value="ERV/ALR_sulphydryl_oxid_sf"/>
</dbReference>
<evidence type="ECO:0000313" key="55">
    <source>
        <dbReference type="Proteomes" id="UP000096711"/>
    </source>
</evidence>
<dbReference type="Proteomes" id="UP000291608">
    <property type="component" value="Segment"/>
</dbReference>
<dbReference type="EMBL" id="MK388122">
    <property type="protein sequence ID" value="QAV39249.1"/>
    <property type="molecule type" value="Genomic_DNA"/>
</dbReference>
<dbReference type="EMBL" id="MK388132">
    <property type="protein sequence ID" value="QAV40939.1"/>
    <property type="molecule type" value="Genomic_DNA"/>
</dbReference>
<dbReference type="EMBL" id="MK388101">
    <property type="protein sequence ID" value="QAV35700.1"/>
    <property type="molecule type" value="Genomic_DNA"/>
</dbReference>
<dbReference type="Proteomes" id="UP000291093">
    <property type="component" value="Segment"/>
</dbReference>
<evidence type="ECO:0000313" key="12">
    <source>
        <dbReference type="EMBL" id="QAV34348.1"/>
    </source>
</evidence>
<evidence type="ECO:0000313" key="9">
    <source>
        <dbReference type="EMBL" id="ACB28658.1"/>
    </source>
</evidence>
<evidence type="ECO:0000313" key="36">
    <source>
        <dbReference type="EMBL" id="QAV39418.1"/>
    </source>
</evidence>
<evidence type="ECO:0000313" key="29">
    <source>
        <dbReference type="EMBL" id="QAV38235.1"/>
    </source>
</evidence>
<dbReference type="Proteomes" id="UP000293947">
    <property type="component" value="Genome"/>
</dbReference>
<dbReference type="EMBL" id="EU552530">
    <property type="protein sequence ID" value="ACB28658.1"/>
    <property type="molecule type" value="Genomic_DNA"/>
</dbReference>
<evidence type="ECO:0000313" key="48">
    <source>
        <dbReference type="EMBL" id="QAV42122.1"/>
    </source>
</evidence>
<reference evidence="9 57" key="1">
    <citation type="journal article" date="2009" name="J. Virol.">
        <title>Genome comparison of a nonpathogenic myxoma virus field strain with its ancestor, the virulent Lausanne strain.</title>
        <authorList>
            <person name="Morales M."/>
            <person name="Ramirez M.A."/>
            <person name="Cano M.J."/>
            <person name="Parraga M."/>
            <person name="Castilla J."/>
            <person name="Perez-Ordoyo L.I."/>
            <person name="Torres J.M."/>
            <person name="Barcena J."/>
        </authorList>
    </citation>
    <scope>NUCLEOTIDE SEQUENCE [LARGE SCALE GENOMIC DNA]</scope>
    <source>
        <strain evidence="9">6918</strain>
    </source>
</reference>
<dbReference type="Proteomes" id="UP000292892">
    <property type="component" value="Genome"/>
</dbReference>
<keyword evidence="2 7" id="KW-0285">Flavoprotein</keyword>
<organism evidence="9 57">
    <name type="scientific">Myxoma virus</name>
    <dbReference type="NCBI Taxonomy" id="10273"/>
    <lineage>
        <taxon>Viruses</taxon>
        <taxon>Varidnaviria</taxon>
        <taxon>Bamfordvirae</taxon>
        <taxon>Nucleocytoviricota</taxon>
        <taxon>Pokkesviricetes</taxon>
        <taxon>Chitovirales</taxon>
        <taxon>Poxviridae</taxon>
        <taxon>Chordopoxvirinae</taxon>
        <taxon>Leporipoxvirus</taxon>
        <taxon>Leporipoxvirus myxoma</taxon>
    </lineage>
</organism>
<dbReference type="Proteomes" id="UP000291100">
    <property type="component" value="Genome"/>
</dbReference>
<dbReference type="EMBL" id="MK388119">
    <property type="protein sequence ID" value="QAV38742.1"/>
    <property type="molecule type" value="Genomic_DNA"/>
</dbReference>
<dbReference type="EMBL" id="MK388140">
    <property type="protein sequence ID" value="QAV42291.1"/>
    <property type="molecule type" value="Genomic_DNA"/>
</dbReference>
<accession>B2CWE2</accession>
<evidence type="ECO:0000313" key="15">
    <source>
        <dbReference type="EMBL" id="QAV34855.1"/>
    </source>
</evidence>
<dbReference type="Proteomes" id="UP000096711">
    <property type="component" value="Segment"/>
</dbReference>
<reference evidence="58 59" key="4">
    <citation type="journal article" date="2019" name="J. Virol.">
        <title>Punctuated evolution of myxoma virus: rapid and disjunct evolution of a recent viral lineage in Australia.</title>
        <authorList>
            <person name="Eden J.-S."/>
            <person name="Kerr P.J."/>
            <person name="Holmes E.C."/>
        </authorList>
    </citation>
    <scope>NUCLEOTIDE SEQUENCE [LARGE SCALE GENOMIC DNA]</scope>
    <source>
        <strain evidence="17">Aust/ACT/Acton/04-2014</strain>
        <strain evidence="26">Aust/ACT/Acton/07-2008</strain>
        <strain evidence="24">Aust/ACT/Acton/08-2014</strain>
        <strain evidence="23">Aust/ACT/Acton/12-2012</strain>
        <strain evidence="22">Aust/ACT/Mulligans Flat</strain>
        <strain evidence="14">Aust/ACT/Mulligans Flat/04-2013/1</strain>
        <strain evidence="12">Aust/ACT/Mulligans Flat/04-2013/2</strain>
        <strain evidence="38">Aust/ACT/Symonston/01-2016</strain>
        <strain evidence="20">Aust/NSW/Avenel/11-1990</strain>
        <strain evidence="35">Aust/NSW/Bluegums/04-2015</strain>
        <strain evidence="30">Aust/NSW/Carwoola/12-2014</strain>
        <strain evidence="31">Aust/NSW/Deniliquin/02-2015</strain>
        <strain evidence="15">Aust/NSW/Euchareena</strain>
        <strain evidence="34">Aust/NSW/Murrumbateman/10-2014</strain>
        <strain evidence="36">Aust/SA/ABC Range/12-2014</strain>
        <strain evidence="19">Aust/SA/Adelaide Hills/05-2012</strain>
        <strain evidence="49">Aust/SA/Brooklyn Park/05-2016</strain>
        <strain evidence="13">Aust/SA/Coomandook/12-2013</strain>
        <strain evidence="48">Aust/SA/Echunga/05-2016</strain>
        <strain evidence="42">Aust/SA/Flinders Ranges/12-2015/1</strain>
        <strain evidence="43">Aust/SA/Flinders Ranges/12-2015/2</strain>
        <strain evidence="45">Aust/SA/Kangarilla/09-2015</strain>
        <strain evidence="50">Aust/SA/Lameroo/04-2016</strain>
        <strain evidence="27">Aust/SA/Monarto Zoo/11-2013</strain>
        <strain evidence="32">Aust/SA/Mt Gambier/01-2015</strain>
        <strain evidence="52">Aust/SA/Mt Gambier/03-2015</strain>
        <strain evidence="44">Aust/SA/Mt Gambier/09-2015</strain>
        <strain evidence="51">Aust/SA/Olympic Dam/08-2015</strain>
        <strain evidence="53">Aust/SA/Port Augusta/10-2014</strain>
        <strain evidence="39">Aust/SA/Pukatja/03-2016</strain>
        <strain evidence="33">Aust/SA/Qualco/01-2015</strain>
        <strain evidence="40">Aust/SA/Quorn/03-2016</strain>
        <strain evidence="41">Aust/SA/Sandy Creek/04-2016</strain>
        <strain evidence="46">Aust/SA/Stewarts Range Rd/09-2015</strain>
        <strain evidence="16">Aust/SA/Turretfield</strain>
        <strain evidence="47">Aust/SA/Waterfall Gully/09-2015</strain>
        <strain evidence="37">Aust/SA/Wilpena/11-2014</strain>
        <strain evidence="21">Aust/Vic/Hattah/10-2012</strain>
        <strain evidence="25">Aust/Vic/Hoppers Crossing/03-2012</strain>
        <strain evidence="18">Aust/Vic/Wonga Park/03-2012</strain>
        <strain evidence="29">MYXV/AUS/1949</strain>
        <strain evidence="28">SLS/AUS/1956</strain>
    </source>
</reference>
<evidence type="ECO:0000313" key="49">
    <source>
        <dbReference type="EMBL" id="QAV42291.1"/>
    </source>
</evidence>
<gene>
    <name evidence="9 10" type="ORF">m035R</name>
</gene>
<evidence type="ECO:0000313" key="32">
    <source>
        <dbReference type="EMBL" id="QAV38742.1"/>
    </source>
</evidence>
<dbReference type="EMBL" id="MK388093">
    <property type="protein sequence ID" value="QAV34348.1"/>
    <property type="molecule type" value="Genomic_DNA"/>
</dbReference>
<dbReference type="EMBL" id="MK388107">
    <property type="protein sequence ID" value="QAV36714.1"/>
    <property type="molecule type" value="Genomic_DNA"/>
</dbReference>
<dbReference type="EMBL" id="MK388109">
    <property type="protein sequence ID" value="QAV37052.1"/>
    <property type="molecule type" value="Genomic_DNA"/>
</dbReference>
<dbReference type="EMBL" id="MK388097">
    <property type="protein sequence ID" value="QAV35024.1"/>
    <property type="molecule type" value="Genomic_DNA"/>
</dbReference>
<dbReference type="EMBL" id="MK388137">
    <property type="protein sequence ID" value="QAV41784.1"/>
    <property type="molecule type" value="Genomic_DNA"/>
</dbReference>
<evidence type="ECO:0000313" key="60">
    <source>
        <dbReference type="Proteomes" id="UP000299834"/>
    </source>
</evidence>
<evidence type="ECO:0000313" key="41">
    <source>
        <dbReference type="EMBL" id="QAV40263.1"/>
    </source>
</evidence>
<evidence type="ECO:0000256" key="4">
    <source>
        <dbReference type="ARBA" id="ARBA00023002"/>
    </source>
</evidence>
<dbReference type="EMBL" id="MK388135">
    <property type="protein sequence ID" value="QAV41446.1"/>
    <property type="molecule type" value="Genomic_DNA"/>
</dbReference>
<dbReference type="Proteomes" id="UP000293088">
    <property type="component" value="Segment"/>
</dbReference>
<evidence type="ECO:0000313" key="47">
    <source>
        <dbReference type="EMBL" id="QAV41953.1"/>
    </source>
</evidence>
<evidence type="ECO:0000313" key="53">
    <source>
        <dbReference type="EMBL" id="QAV42967.1"/>
    </source>
</evidence>
<dbReference type="EMBL" id="MK388134">
    <property type="protein sequence ID" value="QAV41277.1"/>
    <property type="molecule type" value="Genomic_DNA"/>
</dbReference>
<dbReference type="Proteomes" id="UP000291359">
    <property type="component" value="Segment"/>
</dbReference>
<dbReference type="Proteomes" id="UP000293012">
    <property type="component" value="Segment"/>
</dbReference>
<evidence type="ECO:0000313" key="57">
    <source>
        <dbReference type="Proteomes" id="UP000160630"/>
    </source>
</evidence>
<dbReference type="EMBL" id="MK388108">
    <property type="protein sequence ID" value="QAV36883.1"/>
    <property type="molecule type" value="Genomic_DNA"/>
</dbReference>
<evidence type="ECO:0000256" key="6">
    <source>
        <dbReference type="ARBA" id="ARBA00048864"/>
    </source>
</evidence>
<dbReference type="EMBL" id="MK388098">
    <property type="protein sequence ID" value="QAV35193.1"/>
    <property type="molecule type" value="Genomic_DNA"/>
</dbReference>
<dbReference type="EMBL" id="MK388112">
    <property type="protein sequence ID" value="QAV37559.1"/>
    <property type="molecule type" value="Genomic_DNA"/>
</dbReference>
<dbReference type="EMBL" id="MK388138">
    <property type="protein sequence ID" value="QAV41953.1"/>
    <property type="molecule type" value="Genomic_DNA"/>
</dbReference>
<dbReference type="EMBL" id="MK388129">
    <property type="protein sequence ID" value="QAV40432.1"/>
    <property type="molecule type" value="Genomic_DNA"/>
</dbReference>
<dbReference type="InterPro" id="IPR006890">
    <property type="entry name" value="Sulphydryl_Oase_FAD-link_ERV1"/>
</dbReference>
<dbReference type="EMBL" id="MK388099">
    <property type="protein sequence ID" value="QAV35362.1"/>
    <property type="molecule type" value="Genomic_DNA"/>
</dbReference>
<dbReference type="Proteomes" id="UP000292368">
    <property type="component" value="Segment"/>
</dbReference>
<evidence type="ECO:0000313" key="20">
    <source>
        <dbReference type="EMBL" id="QAV36207.1"/>
    </source>
</evidence>
<dbReference type="EMBL" id="MK388118">
    <property type="protein sequence ID" value="QAV38573.1"/>
    <property type="molecule type" value="Genomic_DNA"/>
</dbReference>
<dbReference type="EMBL" id="MK388095">
    <property type="protein sequence ID" value="QAV34686.1"/>
    <property type="molecule type" value="Genomic_DNA"/>
</dbReference>
<dbReference type="PROSITE" id="PS51324">
    <property type="entry name" value="ERV_ALR"/>
    <property type="match status" value="1"/>
</dbReference>
<evidence type="ECO:0000313" key="22">
    <source>
        <dbReference type="EMBL" id="QAV36714.1"/>
    </source>
</evidence>
<dbReference type="Proteomes" id="UP000293529">
    <property type="component" value="Segment"/>
</dbReference>
<dbReference type="Proteomes" id="UP000291627">
    <property type="component" value="Segment"/>
</dbReference>
<evidence type="ECO:0000313" key="50">
    <source>
        <dbReference type="EMBL" id="QAV42460.1"/>
    </source>
</evidence>
<dbReference type="Proteomes" id="UP000292598">
    <property type="component" value="Segment"/>
</dbReference>
<dbReference type="Proteomes" id="UP000291087">
    <property type="component" value="Segment"/>
</dbReference>
<dbReference type="EMBL" id="MK388096">
    <property type="protein sequence ID" value="QAV34855.1"/>
    <property type="molecule type" value="Genomic_DNA"/>
</dbReference>
<dbReference type="EMBL" id="GQ409969">
    <property type="protein sequence ID" value="ADK63675.1"/>
    <property type="molecule type" value="Genomic_DNA"/>
</dbReference>
<evidence type="ECO:0000256" key="7">
    <source>
        <dbReference type="RuleBase" id="RU371123"/>
    </source>
</evidence>
<evidence type="ECO:0000313" key="24">
    <source>
        <dbReference type="EMBL" id="QAV37221.1"/>
    </source>
</evidence>
<dbReference type="EMBL" id="MK388116">
    <property type="protein sequence ID" value="QAV38235.1"/>
    <property type="molecule type" value="Genomic_DNA"/>
</dbReference>
<evidence type="ECO:0000313" key="59">
    <source>
        <dbReference type="Proteomes" id="UP000291087"/>
    </source>
</evidence>
<evidence type="ECO:0000313" key="35">
    <source>
        <dbReference type="EMBL" id="QAV39249.1"/>
    </source>
</evidence>
<evidence type="ECO:0000313" key="46">
    <source>
        <dbReference type="EMBL" id="QAV41784.1"/>
    </source>
</evidence>
<dbReference type="EMBL" id="MK388143">
    <property type="protein sequence ID" value="QAV42798.1"/>
    <property type="molecule type" value="Genomic_DNA"/>
</dbReference>
<dbReference type="GeneID" id="932071"/>
<sequence>MNPKYWGRAIWTVIFIILSKAKASGNIELCKRQLYTIVETLPCPSCRLHAKKAIQENDIMSSDDLNYIYFFFISLFNNLASDPAYKIDLNRVSPLI</sequence>
<dbReference type="EMBL" id="MK388130">
    <property type="protein sequence ID" value="QAV40601.1"/>
    <property type="molecule type" value="Genomic_DNA"/>
</dbReference>
<proteinExistence type="predicted"/>
<dbReference type="EMBL" id="MK388126">
    <property type="protein sequence ID" value="QAV39925.1"/>
    <property type="molecule type" value="Genomic_DNA"/>
</dbReference>
<dbReference type="Proteomes" id="UP000292929">
    <property type="component" value="Segment"/>
</dbReference>
<dbReference type="EMBL" id="MK388136">
    <property type="protein sequence ID" value="QAV41615.1"/>
    <property type="molecule type" value="Genomic_DNA"/>
</dbReference>
<evidence type="ECO:0000313" key="31">
    <source>
        <dbReference type="EMBL" id="QAV38573.1"/>
    </source>
</evidence>
<dbReference type="EMBL" id="MK388111">
    <property type="protein sequence ID" value="QAV37390.1"/>
    <property type="molecule type" value="Genomic_DNA"/>
</dbReference>
<evidence type="ECO:0000313" key="34">
    <source>
        <dbReference type="EMBL" id="QAV39080.1"/>
    </source>
</evidence>
<dbReference type="Proteomes" id="UP000294984">
    <property type="component" value="Genome"/>
</dbReference>
<evidence type="ECO:0000313" key="42">
    <source>
        <dbReference type="EMBL" id="QAV41108.1"/>
    </source>
</evidence>
<evidence type="ECO:0000313" key="37">
    <source>
        <dbReference type="EMBL" id="QAV39587.1"/>
    </source>
</evidence>
<dbReference type="Proteomes" id="UP000293687">
    <property type="component" value="Segment"/>
</dbReference>
<evidence type="ECO:0000313" key="11">
    <source>
        <dbReference type="EMBL" id="AFU77636.1"/>
    </source>
</evidence>
<dbReference type="Proteomes" id="UP000292524">
    <property type="component" value="Genome"/>
</dbReference>
<evidence type="ECO:0000313" key="52">
    <source>
        <dbReference type="EMBL" id="QAV42798.1"/>
    </source>
</evidence>
<comment type="catalytic activity">
    <reaction evidence="6 7">
        <text>2 R'C(R)SH + O2 = R'C(R)S-S(R)CR' + H2O2</text>
        <dbReference type="Rhea" id="RHEA:17357"/>
        <dbReference type="ChEBI" id="CHEBI:15379"/>
        <dbReference type="ChEBI" id="CHEBI:16240"/>
        <dbReference type="ChEBI" id="CHEBI:16520"/>
        <dbReference type="ChEBI" id="CHEBI:17412"/>
        <dbReference type="EC" id="1.8.3.2"/>
    </reaction>
</comment>
<evidence type="ECO:0000313" key="19">
    <source>
        <dbReference type="EMBL" id="QAV35531.1"/>
    </source>
</evidence>
<evidence type="ECO:0000313" key="30">
    <source>
        <dbReference type="EMBL" id="QAV38404.1"/>
    </source>
</evidence>
<dbReference type="EMBL" id="MK388102">
    <property type="protein sequence ID" value="QAV35869.1"/>
    <property type="molecule type" value="Genomic_DNA"/>
</dbReference>
<dbReference type="Proteomes" id="UP000294249">
    <property type="component" value="Segment"/>
</dbReference>
<dbReference type="Proteomes" id="UP000293008">
    <property type="component" value="Segment"/>
</dbReference>
<dbReference type="OrthoDB" id="17960at10239"/>
<evidence type="ECO:0000256" key="5">
    <source>
        <dbReference type="ARBA" id="ARBA00023157"/>
    </source>
</evidence>
<dbReference type="EMBL" id="JX565566">
    <property type="protein sequence ID" value="AFU77636.1"/>
    <property type="molecule type" value="Genomic_DNA"/>
</dbReference>
<dbReference type="EC" id="1.8.3.2" evidence="7"/>
<dbReference type="Proteomes" id="UP000293298">
    <property type="component" value="Segment"/>
</dbReference>
<dbReference type="Proteomes" id="UP000294048">
    <property type="component" value="Segment"/>
</dbReference>
<dbReference type="Proteomes" id="UP000158288">
    <property type="component" value="Segment"/>
</dbReference>
<dbReference type="EMBL" id="MK388117">
    <property type="protein sequence ID" value="QAV38404.1"/>
    <property type="molecule type" value="Genomic_DNA"/>
</dbReference>
<dbReference type="EMBL" id="MK388113">
    <property type="protein sequence ID" value="QAV37728.1"/>
    <property type="molecule type" value="Genomic_DNA"/>
</dbReference>
<dbReference type="Proteomes" id="UP000291083">
    <property type="component" value="Segment"/>
</dbReference>
<dbReference type="Proteomes" id="UP000293723">
    <property type="component" value="Segment"/>
</dbReference>
<evidence type="ECO:0000313" key="14">
    <source>
        <dbReference type="EMBL" id="QAV34686.1"/>
    </source>
</evidence>
<dbReference type="EMBL" id="MK388127">
    <property type="protein sequence ID" value="QAV40094.1"/>
    <property type="molecule type" value="Genomic_DNA"/>
</dbReference>
<evidence type="ECO:0000313" key="23">
    <source>
        <dbReference type="EMBL" id="QAV36883.1"/>
    </source>
</evidence>
<evidence type="ECO:0000313" key="16">
    <source>
        <dbReference type="EMBL" id="QAV35024.1"/>
    </source>
</evidence>
<dbReference type="Proteomes" id="UP000292322">
    <property type="component" value="Segment"/>
</dbReference>
<evidence type="ECO:0000313" key="40">
    <source>
        <dbReference type="EMBL" id="QAV40094.1"/>
    </source>
</evidence>
<dbReference type="Proteomes" id="UP000160630">
    <property type="component" value="Segment"/>
</dbReference>
<dbReference type="Proteomes" id="UP000293991">
    <property type="component" value="Segment"/>
</dbReference>
<dbReference type="EMBL" id="MK388094">
    <property type="protein sequence ID" value="QAV34517.1"/>
    <property type="molecule type" value="Genomic_DNA"/>
</dbReference>
<dbReference type="Proteomes" id="UP000293478">
    <property type="component" value="Segment"/>
</dbReference>
<dbReference type="InterPro" id="IPR017905">
    <property type="entry name" value="ERV/ALR_sulphydryl_oxidase"/>
</dbReference>
<evidence type="ECO:0000313" key="26">
    <source>
        <dbReference type="EMBL" id="QAV37559.1"/>
    </source>
</evidence>
<reference evidence="10 56" key="2">
    <citation type="journal article" date="2011" name="Emerg. Infect. Dis.">
        <title>Genome sequence of SG33 strain and recombination between wild-type and vaccine myxoma viruses.</title>
        <authorList>
            <person name="Camus-Bouclainville C."/>
            <person name="Gretillat M."/>
            <person name="Py R."/>
            <person name="Gelfi J."/>
            <person name="Guerin J.L."/>
            <person name="Bertagnoli S."/>
        </authorList>
    </citation>
    <scope>NUCLEOTIDE SEQUENCE [LARGE SCALE GENOMIC DNA]</scope>
    <source>
        <strain evidence="10">SG33</strain>
    </source>
</reference>
<dbReference type="Proteomes" id="UP000292406">
    <property type="component" value="Segment"/>
</dbReference>
<dbReference type="EMBL" id="MK836424">
    <property type="protein sequence ID" value="QCO69346.1"/>
    <property type="molecule type" value="Genomic_DNA"/>
</dbReference>
<dbReference type="Proteomes" id="UP000293753">
    <property type="component" value="Genome"/>
</dbReference>
<dbReference type="SUPFAM" id="SSF69000">
    <property type="entry name" value="FAD-dependent thiol oxidase"/>
    <property type="match status" value="1"/>
</dbReference>
<dbReference type="EMBL" id="MK388131">
    <property type="protein sequence ID" value="QAV40770.1"/>
    <property type="molecule type" value="Genomic_DNA"/>
</dbReference>
<dbReference type="PIRSF" id="PIRSF015696">
    <property type="entry name" value="VAC_E10R"/>
    <property type="match status" value="1"/>
</dbReference>
<dbReference type="Proteomes" id="UP000291454">
    <property type="component" value="Genome"/>
</dbReference>
<dbReference type="EMBL" id="MK388121">
    <property type="protein sequence ID" value="QAV39080.1"/>
    <property type="molecule type" value="Genomic_DNA"/>
</dbReference>
<keyword evidence="5" id="KW-1015">Disulfide bond</keyword>
<evidence type="ECO:0000313" key="28">
    <source>
        <dbReference type="EMBL" id="QAV38066.1"/>
    </source>
</evidence>